<gene>
    <name evidence="1" type="ORF">COV62_02110</name>
</gene>
<sequence>MEKIIKIVNRIPWLQYKIENGRIIARINPVMVSYDKSRWFGALAIEGVQFSNDKNLSEVLRENLWKVKQKHINRKRYFFLEPALNSAIPTHFWFAVTQKINYKKGDLRTVMESQKIEEGKINSEERIKVMEAENGGKKNIRFTQIPGNVHSQMRISVKLKKESFQKDLERVAFLLL</sequence>
<dbReference type="AlphaFoldDB" id="A0A2H0N002"/>
<reference evidence="1 2" key="1">
    <citation type="submission" date="2017-09" db="EMBL/GenBank/DDBJ databases">
        <title>Depth-based differentiation of microbial function through sediment-hosted aquifers and enrichment of novel symbionts in the deep terrestrial subsurface.</title>
        <authorList>
            <person name="Probst A.J."/>
            <person name="Ladd B."/>
            <person name="Jarett J.K."/>
            <person name="Geller-Mcgrath D.E."/>
            <person name="Sieber C.M."/>
            <person name="Emerson J.B."/>
            <person name="Anantharaman K."/>
            <person name="Thomas B.C."/>
            <person name="Malmstrom R."/>
            <person name="Stieglmeier M."/>
            <person name="Klingl A."/>
            <person name="Woyke T."/>
            <person name="Ryan C.M."/>
            <person name="Banfield J.F."/>
        </authorList>
    </citation>
    <scope>NUCLEOTIDE SEQUENCE [LARGE SCALE GENOMIC DNA]</scope>
    <source>
        <strain evidence="1">CG11_big_fil_rev_8_21_14_0_20_35_11</strain>
    </source>
</reference>
<dbReference type="EMBL" id="PCWK01000047">
    <property type="protein sequence ID" value="PIR02237.1"/>
    <property type="molecule type" value="Genomic_DNA"/>
</dbReference>
<evidence type="ECO:0000313" key="1">
    <source>
        <dbReference type="EMBL" id="PIR02237.1"/>
    </source>
</evidence>
<evidence type="ECO:0000313" key="2">
    <source>
        <dbReference type="Proteomes" id="UP000231139"/>
    </source>
</evidence>
<accession>A0A2H0N002</accession>
<proteinExistence type="predicted"/>
<name>A0A2H0N002_9BACT</name>
<protein>
    <submittedName>
        <fullName evidence="1">Uncharacterized protein</fullName>
    </submittedName>
</protein>
<organism evidence="1 2">
    <name type="scientific">Candidatus Nealsonbacteria bacterium CG11_big_fil_rev_8_21_14_0_20_35_11</name>
    <dbReference type="NCBI Taxonomy" id="1974713"/>
    <lineage>
        <taxon>Bacteria</taxon>
        <taxon>Candidatus Nealsoniibacteriota</taxon>
    </lineage>
</organism>
<dbReference type="Proteomes" id="UP000231139">
    <property type="component" value="Unassembled WGS sequence"/>
</dbReference>
<comment type="caution">
    <text evidence="1">The sequence shown here is derived from an EMBL/GenBank/DDBJ whole genome shotgun (WGS) entry which is preliminary data.</text>
</comment>